<gene>
    <name evidence="6" type="ORF">J2D75_11825</name>
</gene>
<evidence type="ECO:0000313" key="7">
    <source>
        <dbReference type="Proteomes" id="UP000664399"/>
    </source>
</evidence>
<keyword evidence="7" id="KW-1185">Reference proteome</keyword>
<keyword evidence="2" id="KW-0288">FMN</keyword>
<organism evidence="6 7">
    <name type="scientific">Acetobacter suratthaniensis</name>
    <dbReference type="NCBI Taxonomy" id="1502841"/>
    <lineage>
        <taxon>Bacteria</taxon>
        <taxon>Pseudomonadati</taxon>
        <taxon>Pseudomonadota</taxon>
        <taxon>Alphaproteobacteria</taxon>
        <taxon>Acetobacterales</taxon>
        <taxon>Acetobacteraceae</taxon>
        <taxon>Acetobacter</taxon>
    </lineage>
</organism>
<keyword evidence="1" id="KW-0285">Flavoprotein</keyword>
<name>A0ABS3LP80_9PROT</name>
<dbReference type="EMBL" id="JAFVMG010000015">
    <property type="protein sequence ID" value="MBO1329160.1"/>
    <property type="molecule type" value="Genomic_DNA"/>
</dbReference>
<dbReference type="PANTHER" id="PTHR42847:SF9">
    <property type="entry name" value="BLL6451 PROTEIN"/>
    <property type="match status" value="1"/>
</dbReference>
<protein>
    <submittedName>
        <fullName evidence="6">LLM class flavin-dependent oxidoreductase</fullName>
    </submittedName>
</protein>
<keyword evidence="4" id="KW-0503">Monooxygenase</keyword>
<dbReference type="Proteomes" id="UP000664399">
    <property type="component" value="Unassembled WGS sequence"/>
</dbReference>
<dbReference type="InterPro" id="IPR050172">
    <property type="entry name" value="SsuD_RutA_monooxygenase"/>
</dbReference>
<feature type="domain" description="Luciferase-like" evidence="5">
    <location>
        <begin position="18"/>
        <end position="323"/>
    </location>
</feature>
<dbReference type="InterPro" id="IPR011251">
    <property type="entry name" value="Luciferase-like_dom"/>
</dbReference>
<reference evidence="6 7" key="1">
    <citation type="submission" date="2021-03" db="EMBL/GenBank/DDBJ databases">
        <title>The complete genome sequence of Acetobacter suratthaniensis TBRC 1719.</title>
        <authorList>
            <person name="Charoenyingcharoen P."/>
            <person name="Yukphan P."/>
        </authorList>
    </citation>
    <scope>NUCLEOTIDE SEQUENCE [LARGE SCALE GENOMIC DNA]</scope>
    <source>
        <strain evidence="6 7">TBRC 1719</strain>
    </source>
</reference>
<keyword evidence="3" id="KW-0560">Oxidoreductase</keyword>
<dbReference type="Gene3D" id="3.20.20.30">
    <property type="entry name" value="Luciferase-like domain"/>
    <property type="match status" value="1"/>
</dbReference>
<evidence type="ECO:0000256" key="1">
    <source>
        <dbReference type="ARBA" id="ARBA00022630"/>
    </source>
</evidence>
<evidence type="ECO:0000259" key="5">
    <source>
        <dbReference type="Pfam" id="PF00296"/>
    </source>
</evidence>
<evidence type="ECO:0000313" key="6">
    <source>
        <dbReference type="EMBL" id="MBO1329160.1"/>
    </source>
</evidence>
<evidence type="ECO:0000256" key="3">
    <source>
        <dbReference type="ARBA" id="ARBA00023002"/>
    </source>
</evidence>
<dbReference type="Pfam" id="PF00296">
    <property type="entry name" value="Bac_luciferase"/>
    <property type="match status" value="1"/>
</dbReference>
<dbReference type="CDD" id="cd01094">
    <property type="entry name" value="Alkanesulfonate_monoxygenase"/>
    <property type="match status" value="1"/>
</dbReference>
<dbReference type="InterPro" id="IPR036661">
    <property type="entry name" value="Luciferase-like_sf"/>
</dbReference>
<comment type="caution">
    <text evidence="6">The sequence shown here is derived from an EMBL/GenBank/DDBJ whole genome shotgun (WGS) entry which is preliminary data.</text>
</comment>
<accession>A0ABS3LP80</accession>
<dbReference type="RefSeq" id="WP_207855027.1">
    <property type="nucleotide sequence ID" value="NZ_JAFVMG010000015.1"/>
</dbReference>
<sequence>MPVEFIGFINSRSHSEIIPATGPTVNPHYIETAAKIHENGGFDRALVAFHSDSPESILIAQHAAAAAPDLGLLIAHRPGFNAPTIAARQFATLDHLTRGRVAVHIITGGSDVELQADGDHTTKAQRYARTSEYLDIVRKEWSETTPFSYKGAFYDVRGARASVHPYRESGIPVYFGGSSEEAIAVAGQHADVYALWGETYEQVSQTVARVRAAAARHGRSPRFSLSLRPILAATEEEAWARADRILETARALQQQTGYVRSAEIPNEGSRRLLAAAAQGRRLDQRLWTGIAELTGAKGNSTSLVGTPEQVADALLDYYRLGISTFLIRGFDPLPDAYEYGRDLIPLVRERIAREDARNTPHAA</sequence>
<proteinExistence type="predicted"/>
<evidence type="ECO:0000256" key="2">
    <source>
        <dbReference type="ARBA" id="ARBA00022643"/>
    </source>
</evidence>
<dbReference type="PANTHER" id="PTHR42847">
    <property type="entry name" value="ALKANESULFONATE MONOOXYGENASE"/>
    <property type="match status" value="1"/>
</dbReference>
<dbReference type="SUPFAM" id="SSF51679">
    <property type="entry name" value="Bacterial luciferase-like"/>
    <property type="match status" value="1"/>
</dbReference>
<evidence type="ECO:0000256" key="4">
    <source>
        <dbReference type="ARBA" id="ARBA00023033"/>
    </source>
</evidence>